<evidence type="ECO:0000313" key="1">
    <source>
        <dbReference type="EMBL" id="MDB8741153.1"/>
    </source>
</evidence>
<dbReference type="InterPro" id="IPR036689">
    <property type="entry name" value="ESAT-6-like_sf"/>
</dbReference>
<protein>
    <recommendedName>
        <fullName evidence="4">WXG100 family type VII secretion target</fullName>
    </recommendedName>
</protein>
<reference evidence="2" key="1">
    <citation type="submission" date="2023-01" db="EMBL/GenBank/DDBJ databases">
        <title>Human gut microbiome strain richness.</title>
        <authorList>
            <person name="Chen-Liaw A."/>
        </authorList>
    </citation>
    <scope>NUCLEOTIDE SEQUENCE</scope>
    <source>
        <strain evidence="2">D43st1_D9_D43t1_170807</strain>
        <strain evidence="1">D59st1_B8_D59t2_181005</strain>
    </source>
</reference>
<dbReference type="Proteomes" id="UP001213042">
    <property type="component" value="Unassembled WGS sequence"/>
</dbReference>
<proteinExistence type="predicted"/>
<evidence type="ECO:0000313" key="2">
    <source>
        <dbReference type="EMBL" id="MDB8750176.1"/>
    </source>
</evidence>
<evidence type="ECO:0008006" key="4">
    <source>
        <dbReference type="Google" id="ProtNLM"/>
    </source>
</evidence>
<dbReference type="RefSeq" id="WP_117904555.1">
    <property type="nucleotide sequence ID" value="NZ_CAKVSD010000012.1"/>
</dbReference>
<dbReference type="SUPFAM" id="SSF140453">
    <property type="entry name" value="EsxAB dimer-like"/>
    <property type="match status" value="1"/>
</dbReference>
<gene>
    <name evidence="1" type="ORF">PNV70_03610</name>
    <name evidence="2" type="ORF">PNW00_06905</name>
</gene>
<dbReference type="EMBL" id="JAQMLS010000002">
    <property type="protein sequence ID" value="MDB8741153.1"/>
    <property type="molecule type" value="Genomic_DNA"/>
</dbReference>
<dbReference type="AlphaFoldDB" id="A0AAW6EK58"/>
<comment type="caution">
    <text evidence="2">The sequence shown here is derived from an EMBL/GenBank/DDBJ whole genome shotgun (WGS) entry which is preliminary data.</text>
</comment>
<evidence type="ECO:0000313" key="3">
    <source>
        <dbReference type="Proteomes" id="UP001213042"/>
    </source>
</evidence>
<sequence length="109" mass="12035">MADGNHIRCADIEKLVQFEKDSQVAKTDFDNIIKEFKRINEALLGKWQGAGANQYRKEVEHILEKIGSVGEVLDAINEGAVKSARDAYLQLDADLAAFNENPTSEEGGN</sequence>
<dbReference type="Gene3D" id="1.10.287.1060">
    <property type="entry name" value="ESAT-6-like"/>
    <property type="match status" value="1"/>
</dbReference>
<accession>A0AAW6EK58</accession>
<name>A0AAW6EK58_9FIRM</name>
<dbReference type="Proteomes" id="UP001211421">
    <property type="component" value="Unassembled WGS sequence"/>
</dbReference>
<organism evidence="2 3">
    <name type="scientific">Ruminococcus bicirculans</name>
    <name type="common">ex Wegman et al. 2014</name>
    <dbReference type="NCBI Taxonomy" id="1160721"/>
    <lineage>
        <taxon>Bacteria</taxon>
        <taxon>Bacillati</taxon>
        <taxon>Bacillota</taxon>
        <taxon>Clostridia</taxon>
        <taxon>Eubacteriales</taxon>
        <taxon>Oscillospiraceae</taxon>
        <taxon>Ruminococcus</taxon>
    </lineage>
</organism>
<dbReference type="EMBL" id="JAQMLU010000009">
    <property type="protein sequence ID" value="MDB8750176.1"/>
    <property type="molecule type" value="Genomic_DNA"/>
</dbReference>